<dbReference type="Proteomes" id="UP000235723">
    <property type="component" value="Unassembled WGS sequence"/>
</dbReference>
<evidence type="ECO:0000313" key="1">
    <source>
        <dbReference type="EMBL" id="PMC60623.1"/>
    </source>
</evidence>
<dbReference type="AlphaFoldDB" id="A0A2N6SU72"/>
<dbReference type="RefSeq" id="WP_002835106.1">
    <property type="nucleotide sequence ID" value="NZ_PNHD01000002.1"/>
</dbReference>
<dbReference type="SUPFAM" id="SSF52096">
    <property type="entry name" value="ClpP/crotonase"/>
    <property type="match status" value="1"/>
</dbReference>
<accession>A0A2N6SU72</accession>
<gene>
    <name evidence="1" type="ORF">CJ208_01800</name>
</gene>
<organism evidence="1 2">
    <name type="scientific">Finegoldia magna</name>
    <name type="common">Peptostreptococcus magnus</name>
    <dbReference type="NCBI Taxonomy" id="1260"/>
    <lineage>
        <taxon>Bacteria</taxon>
        <taxon>Bacillati</taxon>
        <taxon>Bacillota</taxon>
        <taxon>Tissierellia</taxon>
        <taxon>Tissierellales</taxon>
        <taxon>Peptoniphilaceae</taxon>
        <taxon>Finegoldia</taxon>
    </lineage>
</organism>
<reference evidence="1 2" key="1">
    <citation type="submission" date="2017-09" db="EMBL/GenBank/DDBJ databases">
        <title>Bacterial strain isolated from the female urinary microbiota.</title>
        <authorList>
            <person name="Thomas-White K."/>
            <person name="Kumar N."/>
            <person name="Forster S."/>
            <person name="Putonti C."/>
            <person name="Lawley T."/>
            <person name="Wolfe A.J."/>
        </authorList>
    </citation>
    <scope>NUCLEOTIDE SEQUENCE [LARGE SCALE GENOMIC DNA]</scope>
    <source>
        <strain evidence="1 2">UMB0115</strain>
    </source>
</reference>
<evidence type="ECO:0000313" key="2">
    <source>
        <dbReference type="Proteomes" id="UP000235723"/>
    </source>
</evidence>
<name>A0A2N6SU72_FINMA</name>
<dbReference type="InterPro" id="IPR029045">
    <property type="entry name" value="ClpP/crotonase-like_dom_sf"/>
</dbReference>
<evidence type="ECO:0008006" key="3">
    <source>
        <dbReference type="Google" id="ProtNLM"/>
    </source>
</evidence>
<proteinExistence type="predicted"/>
<protein>
    <recommendedName>
        <fullName evidence="3">Peptidase S41</fullName>
    </recommendedName>
</protein>
<dbReference type="Gene3D" id="3.90.226.10">
    <property type="entry name" value="2-enoyl-CoA Hydratase, Chain A, domain 1"/>
    <property type="match status" value="2"/>
</dbReference>
<comment type="caution">
    <text evidence="1">The sequence shown here is derived from an EMBL/GenBank/DDBJ whole genome shotgun (WGS) entry which is preliminary data.</text>
</comment>
<sequence>MVVKVRRKMLIKNNIIFIVSLLFFVILTTSFNYETSVQKLDEVTEFDIENGNFEILKNKKINPNQLISKKDYQNIIINIRDFMLENHIFFDELNRKDFRKKCDKLIKANVQHNIIDTQLDCRLLLTSLKQGHVGIDDIFFTKILPIYIEKIDSKYYILACERENKELLGNEILEINDIKIDKVINVLQKYIYGENKNFSEYITCRFINCYDLLLREGMASGNKVKLKLNNNGRIIQKNIEIIDNKSILLSDIKVYDKYFTIKDNTELQKNINEIYNEILYPLNSIYDYEKLYYIERKKDSLVIRYNSCSENDKYDIEKFANQISNFMYSYKPKNIIIDLRINGGGNNALYLGILKKIKFYQMIHSNTSIKLLIGQSTYSSGGDAANLTIKKLNNVEIIGKGSGFPVNRTSGNYKLCYVGGIYSFIKYCQDIYEFDYGIIDVFKHNYKNYNYSENMMTPDFYAEQSFSDYMIGNDPAMNYALRDER</sequence>
<dbReference type="EMBL" id="PNHD01000002">
    <property type="protein sequence ID" value="PMC60623.1"/>
    <property type="molecule type" value="Genomic_DNA"/>
</dbReference>